<accession>A0A3E1B4Z3</accession>
<proteinExistence type="predicted"/>
<sequence>MKPDVFETPVTILTGLGIPTPVHSVMHAYRLLLDWPIRKHDAAHAVALKACKAAINGEIEPDTVRSVFVAFAEKHDLLAPDQGVLVAARNRHGSDPHMR</sequence>
<protein>
    <recommendedName>
        <fullName evidence="3">DUF982 domain-containing protein</fullName>
    </recommendedName>
</protein>
<dbReference type="AlphaFoldDB" id="A0A3E1B4Z3"/>
<dbReference type="InterPro" id="IPR010385">
    <property type="entry name" value="DUF982"/>
</dbReference>
<gene>
    <name evidence="1" type="ORF">B5K10_27095</name>
</gene>
<dbReference type="Gene3D" id="6.10.250.730">
    <property type="match status" value="1"/>
</dbReference>
<dbReference type="Pfam" id="PF06169">
    <property type="entry name" value="DUF982"/>
    <property type="match status" value="1"/>
</dbReference>
<organism evidence="1 2">
    <name type="scientific">Rhizobium leguminosarum bv. trifolii</name>
    <dbReference type="NCBI Taxonomy" id="386"/>
    <lineage>
        <taxon>Bacteria</taxon>
        <taxon>Pseudomonadati</taxon>
        <taxon>Pseudomonadota</taxon>
        <taxon>Alphaproteobacteria</taxon>
        <taxon>Hyphomicrobiales</taxon>
        <taxon>Rhizobiaceae</taxon>
        <taxon>Rhizobium/Agrobacterium group</taxon>
        <taxon>Rhizobium</taxon>
    </lineage>
</organism>
<dbReference type="RefSeq" id="WP_116275646.1">
    <property type="nucleotide sequence ID" value="NZ_KZ859527.1"/>
</dbReference>
<evidence type="ECO:0008006" key="3">
    <source>
        <dbReference type="Google" id="ProtNLM"/>
    </source>
</evidence>
<evidence type="ECO:0000313" key="2">
    <source>
        <dbReference type="Proteomes" id="UP000256748"/>
    </source>
</evidence>
<reference evidence="1 2" key="1">
    <citation type="submission" date="2017-03" db="EMBL/GenBank/DDBJ databases">
        <title>Genome analysis of Rhizobial strains effectives or ineffectives for nitrogen fixation isolated from bean seeds.</title>
        <authorList>
            <person name="Peralta H."/>
            <person name="Aguilar-Vera A."/>
            <person name="Mora Y."/>
            <person name="Vargas-Lagunas C."/>
            <person name="Girard L."/>
            <person name="Mora J."/>
        </authorList>
    </citation>
    <scope>NUCLEOTIDE SEQUENCE [LARGE SCALE GENOMIC DNA]</scope>
    <source>
        <strain evidence="1 2">CCGM5</strain>
    </source>
</reference>
<dbReference type="EMBL" id="NAOO01000036">
    <property type="protein sequence ID" value="RFB85620.1"/>
    <property type="molecule type" value="Genomic_DNA"/>
</dbReference>
<evidence type="ECO:0000313" key="1">
    <source>
        <dbReference type="EMBL" id="RFB85620.1"/>
    </source>
</evidence>
<dbReference type="Proteomes" id="UP000256748">
    <property type="component" value="Unassembled WGS sequence"/>
</dbReference>
<comment type="caution">
    <text evidence="1">The sequence shown here is derived from an EMBL/GenBank/DDBJ whole genome shotgun (WGS) entry which is preliminary data.</text>
</comment>
<name>A0A3E1B4Z3_RHILT</name>